<evidence type="ECO:0000256" key="4">
    <source>
        <dbReference type="ARBA" id="ARBA00023163"/>
    </source>
</evidence>
<reference evidence="7 8" key="1">
    <citation type="journal article" date="2011" name="Int. J. Syst. Evol. Microbiol.">
        <title>Ochrobactrum pecoris sp. nov., isolated from farm animals.</title>
        <authorList>
            <person name="Kampfer P."/>
            <person name="Huber B."/>
            <person name="Busse H.J."/>
            <person name="Scholz H.C."/>
            <person name="Tomaso H."/>
            <person name="Hotzel H."/>
            <person name="Melzer F."/>
        </authorList>
    </citation>
    <scope>NUCLEOTIDE SEQUENCE [LARGE SCALE GENOMIC DNA]</scope>
    <source>
        <strain evidence="7 8">08RB2639</strain>
    </source>
</reference>
<protein>
    <submittedName>
        <fullName evidence="6">DNA-binding transcriptional LysR family regulator</fullName>
    </submittedName>
</protein>
<reference evidence="6 9" key="3">
    <citation type="submission" date="2020-08" db="EMBL/GenBank/DDBJ databases">
        <title>Genomic Encyclopedia of Type Strains, Phase IV (KMG-IV): sequencing the most valuable type-strain genomes for metagenomic binning, comparative biology and taxonomic classification.</title>
        <authorList>
            <person name="Goeker M."/>
        </authorList>
    </citation>
    <scope>NUCLEOTIDE SEQUENCE [LARGE SCALE GENOMIC DNA]</scope>
    <source>
        <strain evidence="6 9">DSM 23868</strain>
    </source>
</reference>
<dbReference type="PANTHER" id="PTHR30346">
    <property type="entry name" value="TRANSCRIPTIONAL DUAL REGULATOR HCAR-RELATED"/>
    <property type="match status" value="1"/>
</dbReference>
<evidence type="ECO:0000259" key="5">
    <source>
        <dbReference type="Pfam" id="PF03466"/>
    </source>
</evidence>
<dbReference type="Proteomes" id="UP000553980">
    <property type="component" value="Unassembled WGS sequence"/>
</dbReference>
<evidence type="ECO:0000256" key="3">
    <source>
        <dbReference type="ARBA" id="ARBA00023125"/>
    </source>
</evidence>
<dbReference type="OrthoDB" id="7216893at2"/>
<dbReference type="AlphaFoldDB" id="A0A5C5CBT0"/>
<evidence type="ECO:0000313" key="9">
    <source>
        <dbReference type="Proteomes" id="UP000553980"/>
    </source>
</evidence>
<comment type="caution">
    <text evidence="7">The sequence shown here is derived from an EMBL/GenBank/DDBJ whole genome shotgun (WGS) entry which is preliminary data.</text>
</comment>
<proteinExistence type="inferred from homology"/>
<keyword evidence="3 6" id="KW-0238">DNA-binding</keyword>
<dbReference type="Pfam" id="PF03466">
    <property type="entry name" value="LysR_substrate"/>
    <property type="match status" value="1"/>
</dbReference>
<feature type="domain" description="LysR substrate-binding" evidence="5">
    <location>
        <begin position="14"/>
        <end position="212"/>
    </location>
</feature>
<evidence type="ECO:0000313" key="7">
    <source>
        <dbReference type="EMBL" id="TNV08658.1"/>
    </source>
</evidence>
<dbReference type="SUPFAM" id="SSF53850">
    <property type="entry name" value="Periplasmic binding protein-like II"/>
    <property type="match status" value="1"/>
</dbReference>
<name>A0A5C5CBT0_9HYPH</name>
<dbReference type="RefSeq" id="WP_140023373.1">
    <property type="nucleotide sequence ID" value="NZ_JACIEX010000027.1"/>
</dbReference>
<sequence>MQEAFDQVYAEGDVETGEVSIGLFSSLASGFLPELLSEYKHENPSIRLRYSQGSALSHIGEIRSNSMDVAFLAGYRDVFGCRVEPLWTEAVYAALPESHPLAQSGQASDITWRDLVGSHFLVSEMAAGRETHDYIADQIKPYDQHPLIEHCDLHHDNLLPLVGLGKGIAIAGEAFTSIAFPGVVYRRISDASVEFSMVWSPANENPALRRFLFKARAIAKDRGYD</sequence>
<accession>A0A5C5CBT0</accession>
<dbReference type="Proteomes" id="UP000313390">
    <property type="component" value="Unassembled WGS sequence"/>
</dbReference>
<dbReference type="GO" id="GO:0003700">
    <property type="term" value="F:DNA-binding transcription factor activity"/>
    <property type="evidence" value="ECO:0007669"/>
    <property type="project" value="TreeGrafter"/>
</dbReference>
<gene>
    <name evidence="7" type="ORF">FIB18_23965</name>
    <name evidence="6" type="ORF">GGQ79_004851</name>
</gene>
<keyword evidence="9" id="KW-1185">Reference proteome</keyword>
<keyword evidence="4" id="KW-0804">Transcription</keyword>
<reference evidence="7" key="2">
    <citation type="submission" date="2019-06" db="EMBL/GenBank/DDBJ databases">
        <authorList>
            <person name="Hu M."/>
        </authorList>
    </citation>
    <scope>NUCLEOTIDE SEQUENCE</scope>
    <source>
        <strain evidence="7">08RB2639</strain>
    </source>
</reference>
<evidence type="ECO:0000256" key="1">
    <source>
        <dbReference type="ARBA" id="ARBA00009437"/>
    </source>
</evidence>
<dbReference type="InterPro" id="IPR005119">
    <property type="entry name" value="LysR_subst-bd"/>
</dbReference>
<comment type="similarity">
    <text evidence="1">Belongs to the LysR transcriptional regulatory family.</text>
</comment>
<evidence type="ECO:0000313" key="6">
    <source>
        <dbReference type="EMBL" id="MBB4096291.1"/>
    </source>
</evidence>
<dbReference type="PANTHER" id="PTHR30346:SF0">
    <property type="entry name" value="HCA OPERON TRANSCRIPTIONAL ACTIVATOR HCAR"/>
    <property type="match status" value="1"/>
</dbReference>
<dbReference type="CDD" id="cd08414">
    <property type="entry name" value="PBP2_LTTR_aromatics_like"/>
    <property type="match status" value="1"/>
</dbReference>
<dbReference type="EMBL" id="VEWK01000030">
    <property type="protein sequence ID" value="TNV08658.1"/>
    <property type="molecule type" value="Genomic_DNA"/>
</dbReference>
<dbReference type="Gene3D" id="3.40.190.10">
    <property type="entry name" value="Periplasmic binding protein-like II"/>
    <property type="match status" value="2"/>
</dbReference>
<evidence type="ECO:0000313" key="8">
    <source>
        <dbReference type="Proteomes" id="UP000313390"/>
    </source>
</evidence>
<organism evidence="7 8">
    <name type="scientific">Brucella pecoris</name>
    <dbReference type="NCBI Taxonomy" id="867683"/>
    <lineage>
        <taxon>Bacteria</taxon>
        <taxon>Pseudomonadati</taxon>
        <taxon>Pseudomonadota</taxon>
        <taxon>Alphaproteobacteria</taxon>
        <taxon>Hyphomicrobiales</taxon>
        <taxon>Brucellaceae</taxon>
        <taxon>Brucella/Ochrobactrum group</taxon>
        <taxon>Brucella</taxon>
    </lineage>
</organism>
<dbReference type="GO" id="GO:0032993">
    <property type="term" value="C:protein-DNA complex"/>
    <property type="evidence" value="ECO:0007669"/>
    <property type="project" value="TreeGrafter"/>
</dbReference>
<dbReference type="EMBL" id="JACIEX010000027">
    <property type="protein sequence ID" value="MBB4096291.1"/>
    <property type="molecule type" value="Genomic_DNA"/>
</dbReference>
<keyword evidence="2" id="KW-0805">Transcription regulation</keyword>
<evidence type="ECO:0000256" key="2">
    <source>
        <dbReference type="ARBA" id="ARBA00023015"/>
    </source>
</evidence>
<dbReference type="GO" id="GO:0003677">
    <property type="term" value="F:DNA binding"/>
    <property type="evidence" value="ECO:0007669"/>
    <property type="project" value="UniProtKB-KW"/>
</dbReference>